<sequence length="222" mass="25721">MMMFRKPILIWMMMIISILVINNNNNNKVDCGRSLPLGEKSKQKQQQQQQPAAGIDKEKYEEKLQTLLNAQKILQYSIEMSERENAILNQMLEVLNAEIRSRSSHLPKSISPSSSSSSGKIHDRKIIDEQPNSFRNKLSRNIKIYMKGKSLKDLRSESKTANNNPIDHNQQQQKQKQHYHHHHPEIVSKFKHMNLMANENKPSILTSSGSNNLQKLNRTKRV</sequence>
<organism evidence="3 4">
    <name type="scientific">Dermatophagoides pteronyssinus</name>
    <name type="common">European house dust mite</name>
    <dbReference type="NCBI Taxonomy" id="6956"/>
    <lineage>
        <taxon>Eukaryota</taxon>
        <taxon>Metazoa</taxon>
        <taxon>Ecdysozoa</taxon>
        <taxon>Arthropoda</taxon>
        <taxon>Chelicerata</taxon>
        <taxon>Arachnida</taxon>
        <taxon>Acari</taxon>
        <taxon>Acariformes</taxon>
        <taxon>Sarcoptiformes</taxon>
        <taxon>Astigmata</taxon>
        <taxon>Psoroptidia</taxon>
        <taxon>Analgoidea</taxon>
        <taxon>Pyroglyphidae</taxon>
        <taxon>Dermatophagoidinae</taxon>
        <taxon>Dermatophagoides</taxon>
    </lineage>
</organism>
<dbReference type="EMBL" id="NJHN03000011">
    <property type="protein sequence ID" value="KAH9426299.1"/>
    <property type="molecule type" value="Genomic_DNA"/>
</dbReference>
<name>A0ABQ8JUN5_DERPT</name>
<comment type="caution">
    <text evidence="3">The sequence shown here is derived from an EMBL/GenBank/DDBJ whole genome shotgun (WGS) entry which is preliminary data.</text>
</comment>
<dbReference type="Proteomes" id="UP000887458">
    <property type="component" value="Unassembled WGS sequence"/>
</dbReference>
<evidence type="ECO:0000256" key="1">
    <source>
        <dbReference type="SAM" id="MobiDB-lite"/>
    </source>
</evidence>
<feature type="compositionally biased region" description="Low complexity" evidence="1">
    <location>
        <begin position="104"/>
        <end position="119"/>
    </location>
</feature>
<evidence type="ECO:0000313" key="4">
    <source>
        <dbReference type="Proteomes" id="UP000887458"/>
    </source>
</evidence>
<feature type="signal peptide" evidence="2">
    <location>
        <begin position="1"/>
        <end position="23"/>
    </location>
</feature>
<reference evidence="3 4" key="2">
    <citation type="journal article" date="2022" name="Mol. Biol. Evol.">
        <title>Comparative Genomics Reveals Insights into the Divergent Evolution of Astigmatic Mites and Household Pest Adaptations.</title>
        <authorList>
            <person name="Xiong Q."/>
            <person name="Wan A.T."/>
            <person name="Liu X."/>
            <person name="Fung C.S."/>
            <person name="Xiao X."/>
            <person name="Malainual N."/>
            <person name="Hou J."/>
            <person name="Wang L."/>
            <person name="Wang M."/>
            <person name="Yang K.Y."/>
            <person name="Cui Y."/>
            <person name="Leung E.L."/>
            <person name="Nong W."/>
            <person name="Shin S.K."/>
            <person name="Au S.W."/>
            <person name="Jeong K.Y."/>
            <person name="Chew F.T."/>
            <person name="Hui J.H."/>
            <person name="Leung T.F."/>
            <person name="Tungtrongchitr A."/>
            <person name="Zhong N."/>
            <person name="Liu Z."/>
            <person name="Tsui S.K."/>
        </authorList>
    </citation>
    <scope>NUCLEOTIDE SEQUENCE [LARGE SCALE GENOMIC DNA]</scope>
    <source>
        <strain evidence="3">Derp</strain>
    </source>
</reference>
<proteinExistence type="predicted"/>
<reference evidence="3 4" key="1">
    <citation type="journal article" date="2018" name="J. Allergy Clin. Immunol.">
        <title>High-quality assembly of Dermatophagoides pteronyssinus genome and transcriptome reveals a wide range of novel allergens.</title>
        <authorList>
            <person name="Liu X.Y."/>
            <person name="Yang K.Y."/>
            <person name="Wang M.Q."/>
            <person name="Kwok J.S."/>
            <person name="Zeng X."/>
            <person name="Yang Z."/>
            <person name="Xiao X.J."/>
            <person name="Lau C.P."/>
            <person name="Li Y."/>
            <person name="Huang Z.M."/>
            <person name="Ba J.G."/>
            <person name="Yim A.K."/>
            <person name="Ouyang C.Y."/>
            <person name="Ngai S.M."/>
            <person name="Chan T.F."/>
            <person name="Leung E.L."/>
            <person name="Liu L."/>
            <person name="Liu Z.G."/>
            <person name="Tsui S.K."/>
        </authorList>
    </citation>
    <scope>NUCLEOTIDE SEQUENCE [LARGE SCALE GENOMIC DNA]</scope>
    <source>
        <strain evidence="3">Derp</strain>
    </source>
</reference>
<feature type="region of interest" description="Disordered" evidence="1">
    <location>
        <begin position="102"/>
        <end position="132"/>
    </location>
</feature>
<gene>
    <name evidence="3" type="ORF">DERP_010866</name>
</gene>
<protein>
    <submittedName>
        <fullName evidence="3">Uncharacterized protein</fullName>
    </submittedName>
</protein>
<keyword evidence="2" id="KW-0732">Signal</keyword>
<feature type="compositionally biased region" description="Polar residues" evidence="1">
    <location>
        <begin position="201"/>
        <end position="216"/>
    </location>
</feature>
<feature type="chain" id="PRO_5046300536" evidence="2">
    <location>
        <begin position="24"/>
        <end position="222"/>
    </location>
</feature>
<feature type="region of interest" description="Disordered" evidence="1">
    <location>
        <begin position="149"/>
        <end position="181"/>
    </location>
</feature>
<keyword evidence="4" id="KW-1185">Reference proteome</keyword>
<accession>A0ABQ8JUN5</accession>
<feature type="region of interest" description="Disordered" evidence="1">
    <location>
        <begin position="32"/>
        <end position="55"/>
    </location>
</feature>
<evidence type="ECO:0000313" key="3">
    <source>
        <dbReference type="EMBL" id="KAH9426299.1"/>
    </source>
</evidence>
<evidence type="ECO:0000256" key="2">
    <source>
        <dbReference type="SAM" id="SignalP"/>
    </source>
</evidence>
<feature type="region of interest" description="Disordered" evidence="1">
    <location>
        <begin position="201"/>
        <end position="222"/>
    </location>
</feature>